<dbReference type="RefSeq" id="WP_189030415.1">
    <property type="nucleotide sequence ID" value="NZ_BMKR01000034.1"/>
</dbReference>
<dbReference type="PANTHER" id="PTHR33734:SF22">
    <property type="entry name" value="MEMBRANE-BOUND LYTIC MUREIN TRANSGLYCOSYLASE D"/>
    <property type="match status" value="1"/>
</dbReference>
<dbReference type="AlphaFoldDB" id="A0A917CYF5"/>
<evidence type="ECO:0000259" key="2">
    <source>
        <dbReference type="PROSITE" id="PS51782"/>
    </source>
</evidence>
<feature type="domain" description="LysM" evidence="2">
    <location>
        <begin position="2"/>
        <end position="47"/>
    </location>
</feature>
<feature type="compositionally biased region" description="Polar residues" evidence="1">
    <location>
        <begin position="481"/>
        <end position="490"/>
    </location>
</feature>
<evidence type="ECO:0000313" key="3">
    <source>
        <dbReference type="EMBL" id="GGG02358.1"/>
    </source>
</evidence>
<keyword evidence="4" id="KW-1185">Reference proteome</keyword>
<dbReference type="PANTHER" id="PTHR33734">
    <property type="entry name" value="LYSM DOMAIN-CONTAINING GPI-ANCHORED PROTEIN 2"/>
    <property type="match status" value="1"/>
</dbReference>
<protein>
    <recommendedName>
        <fullName evidence="2">LysM domain-containing protein</fullName>
    </recommendedName>
</protein>
<feature type="region of interest" description="Disordered" evidence="1">
    <location>
        <begin position="111"/>
        <end position="133"/>
    </location>
</feature>
<feature type="domain" description="LysM" evidence="2">
    <location>
        <begin position="62"/>
        <end position="107"/>
    </location>
</feature>
<feature type="compositionally biased region" description="Low complexity" evidence="1">
    <location>
        <begin position="491"/>
        <end position="502"/>
    </location>
</feature>
<dbReference type="InterPro" id="IPR018392">
    <property type="entry name" value="LysM"/>
</dbReference>
<comment type="caution">
    <text evidence="3">The sequence shown here is derived from an EMBL/GenBank/DDBJ whole genome shotgun (WGS) entry which is preliminary data.</text>
</comment>
<dbReference type="SMART" id="SM00257">
    <property type="entry name" value="LysM"/>
    <property type="match status" value="2"/>
</dbReference>
<feature type="compositionally biased region" description="Polar residues" evidence="1">
    <location>
        <begin position="111"/>
        <end position="120"/>
    </location>
</feature>
<accession>A0A917CYF5</accession>
<gene>
    <name evidence="3" type="ORF">GCM10010912_53960</name>
</gene>
<evidence type="ECO:0000256" key="1">
    <source>
        <dbReference type="SAM" id="MobiDB-lite"/>
    </source>
</evidence>
<organism evidence="3 4">
    <name type="scientific">Paenibacillus albidus</name>
    <dbReference type="NCBI Taxonomy" id="2041023"/>
    <lineage>
        <taxon>Bacteria</taxon>
        <taxon>Bacillati</taxon>
        <taxon>Bacillota</taxon>
        <taxon>Bacilli</taxon>
        <taxon>Bacillales</taxon>
        <taxon>Paenibacillaceae</taxon>
        <taxon>Paenibacillus</taxon>
    </lineage>
</organism>
<evidence type="ECO:0000313" key="4">
    <source>
        <dbReference type="Proteomes" id="UP000637643"/>
    </source>
</evidence>
<feature type="region of interest" description="Disordered" evidence="1">
    <location>
        <begin position="447"/>
        <end position="517"/>
    </location>
</feature>
<name>A0A917CYF5_9BACL</name>
<dbReference type="Proteomes" id="UP000637643">
    <property type="component" value="Unassembled WGS sequence"/>
</dbReference>
<proteinExistence type="predicted"/>
<sequence length="517" mass="55266">MKIHIVKQGDTLYALSQKYGVPLLKMIEANPQISNEDVLSVGAKVKIPTVPVPVPDSSEVYYKHTVKQGDSLWKLSKAWGIALKEMIDANPQLKNPNALLVGEVVNVPKKNSPSPLQAESVSPGGSAKILPGGKVYTGPKEQPEAAVVPAPAPVPAPPPAPVQVAPVPKVEAMEVKPAPAPVPVPMPEPMPNLPVEIAPVEEKMHMETQSLFVQISVPAEQAVAYKEAPKTENSPVSWAEEKKPYCGSNAGYPGLAENPNFYDCPPTYPFYESMPDNMNMNMNSAPHFVQPMAYMPDYSAPYYYPDNMYAANAGYPGTIAGMNENHGFPENTSPQYGGGQPNLPWPSCGCGSGMPMQSFQPYSHEMSAYGQLPGNAAPGMISPYVASMPQPNQGFPNQGFVPMPQAGMYGSPMVSNILPIPEYPAMMNSGHHNRVPEFQEPAGIAEGVSGVSEPGASGQASEGKAKTKRGTAKSTAPKAKISSQSENSTFKNAKAKQANHNARLAPAKKRKNPWISN</sequence>
<dbReference type="CDD" id="cd00118">
    <property type="entry name" value="LysM"/>
    <property type="match status" value="2"/>
</dbReference>
<dbReference type="SUPFAM" id="SSF54106">
    <property type="entry name" value="LysM domain"/>
    <property type="match status" value="2"/>
</dbReference>
<feature type="compositionally biased region" description="Basic residues" evidence="1">
    <location>
        <begin position="506"/>
        <end position="517"/>
    </location>
</feature>
<dbReference type="PROSITE" id="PS51782">
    <property type="entry name" value="LYSM"/>
    <property type="match status" value="2"/>
</dbReference>
<dbReference type="InterPro" id="IPR036779">
    <property type="entry name" value="LysM_dom_sf"/>
</dbReference>
<dbReference type="EMBL" id="BMKR01000034">
    <property type="protein sequence ID" value="GGG02358.1"/>
    <property type="molecule type" value="Genomic_DNA"/>
</dbReference>
<reference evidence="3" key="1">
    <citation type="journal article" date="2014" name="Int. J. Syst. Evol. Microbiol.">
        <title>Complete genome sequence of Corynebacterium casei LMG S-19264T (=DSM 44701T), isolated from a smear-ripened cheese.</title>
        <authorList>
            <consortium name="US DOE Joint Genome Institute (JGI-PGF)"/>
            <person name="Walter F."/>
            <person name="Albersmeier A."/>
            <person name="Kalinowski J."/>
            <person name="Ruckert C."/>
        </authorList>
    </citation>
    <scope>NUCLEOTIDE SEQUENCE</scope>
    <source>
        <strain evidence="3">CGMCC 1.16134</strain>
    </source>
</reference>
<dbReference type="Gene3D" id="3.10.350.10">
    <property type="entry name" value="LysM domain"/>
    <property type="match status" value="2"/>
</dbReference>
<dbReference type="Pfam" id="PF01476">
    <property type="entry name" value="LysM"/>
    <property type="match status" value="2"/>
</dbReference>
<reference evidence="3" key="2">
    <citation type="submission" date="2020-09" db="EMBL/GenBank/DDBJ databases">
        <authorList>
            <person name="Sun Q."/>
            <person name="Zhou Y."/>
        </authorList>
    </citation>
    <scope>NUCLEOTIDE SEQUENCE</scope>
    <source>
        <strain evidence="3">CGMCC 1.16134</strain>
    </source>
</reference>